<evidence type="ECO:0000313" key="3">
    <source>
        <dbReference type="Proteomes" id="UP001604277"/>
    </source>
</evidence>
<dbReference type="PANTHER" id="PTHR42721">
    <property type="entry name" value="SUGAR HYDROLASE-RELATED"/>
    <property type="match status" value="1"/>
</dbReference>
<dbReference type="GO" id="GO:0016787">
    <property type="term" value="F:hydrolase activity"/>
    <property type="evidence" value="ECO:0007669"/>
    <property type="project" value="UniProtKB-KW"/>
</dbReference>
<proteinExistence type="predicted"/>
<organism evidence="2 3">
    <name type="scientific">Forsythia ovata</name>
    <dbReference type="NCBI Taxonomy" id="205694"/>
    <lineage>
        <taxon>Eukaryota</taxon>
        <taxon>Viridiplantae</taxon>
        <taxon>Streptophyta</taxon>
        <taxon>Embryophyta</taxon>
        <taxon>Tracheophyta</taxon>
        <taxon>Spermatophyta</taxon>
        <taxon>Magnoliopsida</taxon>
        <taxon>eudicotyledons</taxon>
        <taxon>Gunneridae</taxon>
        <taxon>Pentapetalae</taxon>
        <taxon>asterids</taxon>
        <taxon>lamiids</taxon>
        <taxon>Lamiales</taxon>
        <taxon>Oleaceae</taxon>
        <taxon>Forsythieae</taxon>
        <taxon>Forsythia</taxon>
    </lineage>
</organism>
<comment type="caution">
    <text evidence="2">The sequence shown here is derived from an EMBL/GenBank/DDBJ whole genome shotgun (WGS) entry which is preliminary data.</text>
</comment>
<dbReference type="PANTHER" id="PTHR42721:SF14">
    <property type="entry name" value="BETA-D-XYLOSIDASE 4-RELATED"/>
    <property type="match status" value="1"/>
</dbReference>
<dbReference type="AlphaFoldDB" id="A0ABD1UCA1"/>
<dbReference type="EMBL" id="JBFOLJ010000007">
    <property type="protein sequence ID" value="KAL2522649.1"/>
    <property type="molecule type" value="Genomic_DNA"/>
</dbReference>
<protein>
    <submittedName>
        <fullName evidence="2">Beta-D-xylosidase 4</fullName>
    </submittedName>
</protein>
<gene>
    <name evidence="2" type="ORF">Fot_26572</name>
</gene>
<keyword evidence="3" id="KW-1185">Reference proteome</keyword>
<evidence type="ECO:0000313" key="2">
    <source>
        <dbReference type="EMBL" id="KAL2522649.1"/>
    </source>
</evidence>
<keyword evidence="1" id="KW-0378">Hydrolase</keyword>
<dbReference type="InterPro" id="IPR036962">
    <property type="entry name" value="Glyco_hydro_3_N_sf"/>
</dbReference>
<dbReference type="Proteomes" id="UP001604277">
    <property type="component" value="Unassembled WGS sequence"/>
</dbReference>
<accession>A0ABD1UCA1</accession>
<dbReference type="InterPro" id="IPR044993">
    <property type="entry name" value="BXL"/>
</dbReference>
<evidence type="ECO:0000256" key="1">
    <source>
        <dbReference type="ARBA" id="ARBA00022801"/>
    </source>
</evidence>
<dbReference type="Gene3D" id="3.20.20.300">
    <property type="entry name" value="Glycoside hydrolase, family 3, N-terminal domain"/>
    <property type="match status" value="1"/>
</dbReference>
<name>A0ABD1UCA1_9LAMI</name>
<dbReference type="InterPro" id="IPR017853">
    <property type="entry name" value="GH"/>
</dbReference>
<dbReference type="SUPFAM" id="SSF51445">
    <property type="entry name" value="(Trans)glycosidases"/>
    <property type="match status" value="1"/>
</dbReference>
<reference evidence="3" key="1">
    <citation type="submission" date="2024-07" db="EMBL/GenBank/DDBJ databases">
        <title>Two chromosome-level genome assemblies of Korean endemic species Abeliophyllum distichum and Forsythia ovata (Oleaceae).</title>
        <authorList>
            <person name="Jang H."/>
        </authorList>
    </citation>
    <scope>NUCLEOTIDE SEQUENCE [LARGE SCALE GENOMIC DNA]</scope>
</reference>
<sequence length="111" mass="12254">MSAGGFYEARAMHNVGLAGLTFWSPNINIFHGRGQETPGEDPMLSSKYGVAYVRGLQQRDDGDKDRLKVAACCKHYTAYDLDSWKGNLRYAWSTPSYSATGGNRRGCRVGL</sequence>